<name>A0A7W9B3T4_9SPHN</name>
<gene>
    <name evidence="2" type="ORF">FHR21_001061</name>
</gene>
<organism evidence="2 3">
    <name type="scientific">Sphingopyxis panaciterrulae</name>
    <dbReference type="NCBI Taxonomy" id="462372"/>
    <lineage>
        <taxon>Bacteria</taxon>
        <taxon>Pseudomonadati</taxon>
        <taxon>Pseudomonadota</taxon>
        <taxon>Alphaproteobacteria</taxon>
        <taxon>Sphingomonadales</taxon>
        <taxon>Sphingomonadaceae</taxon>
        <taxon>Sphingopyxis</taxon>
    </lineage>
</organism>
<evidence type="ECO:0000259" key="1">
    <source>
        <dbReference type="Pfam" id="PF00248"/>
    </source>
</evidence>
<dbReference type="Proteomes" id="UP000537161">
    <property type="component" value="Unassembled WGS sequence"/>
</dbReference>
<keyword evidence="2" id="KW-0560">Oxidoreductase</keyword>
<dbReference type="RefSeq" id="WP_184096042.1">
    <property type="nucleotide sequence ID" value="NZ_JACIJH010000002.1"/>
</dbReference>
<dbReference type="EMBL" id="JACIJH010000002">
    <property type="protein sequence ID" value="MBB5705728.1"/>
    <property type="molecule type" value="Genomic_DNA"/>
</dbReference>
<keyword evidence="3" id="KW-1185">Reference proteome</keyword>
<evidence type="ECO:0000313" key="2">
    <source>
        <dbReference type="EMBL" id="MBB5705728.1"/>
    </source>
</evidence>
<reference evidence="2 3" key="1">
    <citation type="submission" date="2020-08" db="EMBL/GenBank/DDBJ databases">
        <title>Genomic Encyclopedia of Type Strains, Phase IV (KMG-IV): sequencing the most valuable type-strain genomes for metagenomic binning, comparative biology and taxonomic classification.</title>
        <authorList>
            <person name="Goeker M."/>
        </authorList>
    </citation>
    <scope>NUCLEOTIDE SEQUENCE [LARGE SCALE GENOMIC DNA]</scope>
    <source>
        <strain evidence="2 3">DSM 27163</strain>
    </source>
</reference>
<dbReference type="Gene3D" id="3.20.20.100">
    <property type="entry name" value="NADP-dependent oxidoreductase domain"/>
    <property type="match status" value="1"/>
</dbReference>
<dbReference type="PANTHER" id="PTHR42686:SF1">
    <property type="entry name" value="GH17980P-RELATED"/>
    <property type="match status" value="1"/>
</dbReference>
<dbReference type="PANTHER" id="PTHR42686">
    <property type="entry name" value="GH17980P-RELATED"/>
    <property type="match status" value="1"/>
</dbReference>
<comment type="caution">
    <text evidence="2">The sequence shown here is derived from an EMBL/GenBank/DDBJ whole genome shotgun (WGS) entry which is preliminary data.</text>
</comment>
<evidence type="ECO:0000313" key="3">
    <source>
        <dbReference type="Proteomes" id="UP000537161"/>
    </source>
</evidence>
<dbReference type="EC" id="1.1.1.122" evidence="2"/>
<dbReference type="InterPro" id="IPR023210">
    <property type="entry name" value="NADP_OxRdtase_dom"/>
</dbReference>
<dbReference type="InterPro" id="IPR020471">
    <property type="entry name" value="AKR"/>
</dbReference>
<dbReference type="GO" id="GO:0005829">
    <property type="term" value="C:cytosol"/>
    <property type="evidence" value="ECO:0007669"/>
    <property type="project" value="TreeGrafter"/>
</dbReference>
<dbReference type="InterPro" id="IPR036812">
    <property type="entry name" value="NAD(P)_OxRdtase_dom_sf"/>
</dbReference>
<dbReference type="AlphaFoldDB" id="A0A7W9B3T4"/>
<proteinExistence type="predicted"/>
<dbReference type="Pfam" id="PF00248">
    <property type="entry name" value="Aldo_ket_red"/>
    <property type="match status" value="1"/>
</dbReference>
<sequence>MDIAPAAHRFDQTTLGRLGFGASTLGNLYRRMSDAAAAATVHAALDAGITYFDVAPHYGFGLAEKRLGAALAEADPQESTIVSTKVGRRLDAVAPGTDLSALRQAFVSPEPYESVFDYSYDAVMRSWEDSRRRLRRERIDILYVHDIGRYAHGDAHPRLFRELMDGGYRALRELRDGGAVGAIGLGVNEWQVCEEALAAGDFDMMLLAGRYTLLEQGALDSFLPLCAARGVRLVIGGPYNSGILAHGVKGPGPFHYEYQPASPEIVARVAAIEALCDTHGVPLAAAALQFPLAHPQVASVIPGMNSAARVVQAVALAEQAIPATFWADMRAAGLIRADAPTPA</sequence>
<protein>
    <submittedName>
        <fullName evidence="2">D-threo-aldose 1-dehydrogenase</fullName>
        <ecNumber evidence="2">1.1.1.122</ecNumber>
    </submittedName>
</protein>
<accession>A0A7W9B3T4</accession>
<dbReference type="GO" id="GO:0047834">
    <property type="term" value="F:D-threo-aldose 1-dehydrogenase activity"/>
    <property type="evidence" value="ECO:0007669"/>
    <property type="project" value="UniProtKB-EC"/>
</dbReference>
<feature type="domain" description="NADP-dependent oxidoreductase" evidence="1">
    <location>
        <begin position="17"/>
        <end position="331"/>
    </location>
</feature>
<dbReference type="SUPFAM" id="SSF51430">
    <property type="entry name" value="NAD(P)-linked oxidoreductase"/>
    <property type="match status" value="1"/>
</dbReference>